<evidence type="ECO:0000313" key="3">
    <source>
        <dbReference type="EMBL" id="GGA90970.1"/>
    </source>
</evidence>
<feature type="domain" description="PpiC" evidence="2">
    <location>
        <begin position="118"/>
        <end position="215"/>
    </location>
</feature>
<dbReference type="GO" id="GO:0003755">
    <property type="term" value="F:peptidyl-prolyl cis-trans isomerase activity"/>
    <property type="evidence" value="ECO:0007669"/>
    <property type="project" value="UniProtKB-KW"/>
</dbReference>
<protein>
    <recommendedName>
        <fullName evidence="2">PpiC domain-containing protein</fullName>
    </recommendedName>
</protein>
<dbReference type="InterPro" id="IPR046357">
    <property type="entry name" value="PPIase_dom_sf"/>
</dbReference>
<keyword evidence="1" id="KW-0413">Isomerase</keyword>
<reference evidence="3" key="2">
    <citation type="submission" date="2020-09" db="EMBL/GenBank/DDBJ databases">
        <authorList>
            <person name="Sun Q."/>
            <person name="Zhou Y."/>
        </authorList>
    </citation>
    <scope>NUCLEOTIDE SEQUENCE</scope>
    <source>
        <strain evidence="3">CGMCC 1.15448</strain>
    </source>
</reference>
<evidence type="ECO:0000259" key="2">
    <source>
        <dbReference type="PROSITE" id="PS50198"/>
    </source>
</evidence>
<dbReference type="SUPFAM" id="SSF54534">
    <property type="entry name" value="FKBP-like"/>
    <property type="match status" value="1"/>
</dbReference>
<dbReference type="PROSITE" id="PS50198">
    <property type="entry name" value="PPIC_PPIASE_2"/>
    <property type="match status" value="1"/>
</dbReference>
<dbReference type="Gene3D" id="3.10.50.40">
    <property type="match status" value="1"/>
</dbReference>
<organism evidence="3 4">
    <name type="scientific">Puia dinghuensis</name>
    <dbReference type="NCBI Taxonomy" id="1792502"/>
    <lineage>
        <taxon>Bacteria</taxon>
        <taxon>Pseudomonadati</taxon>
        <taxon>Bacteroidota</taxon>
        <taxon>Chitinophagia</taxon>
        <taxon>Chitinophagales</taxon>
        <taxon>Chitinophagaceae</taxon>
        <taxon>Puia</taxon>
    </lineage>
</organism>
<keyword evidence="1" id="KW-0697">Rotamase</keyword>
<dbReference type="Pfam" id="PF00639">
    <property type="entry name" value="Rotamase"/>
    <property type="match status" value="1"/>
</dbReference>
<dbReference type="AlphaFoldDB" id="A0A8J2XRZ3"/>
<dbReference type="EMBL" id="BMJC01000001">
    <property type="protein sequence ID" value="GGA90970.1"/>
    <property type="molecule type" value="Genomic_DNA"/>
</dbReference>
<dbReference type="Proteomes" id="UP000607559">
    <property type="component" value="Unassembled WGS sequence"/>
</dbReference>
<evidence type="ECO:0000256" key="1">
    <source>
        <dbReference type="PROSITE-ProRule" id="PRU00278"/>
    </source>
</evidence>
<name>A0A8J2XRZ3_9BACT</name>
<keyword evidence="4" id="KW-1185">Reference proteome</keyword>
<proteinExistence type="predicted"/>
<comment type="caution">
    <text evidence="3">The sequence shown here is derived from an EMBL/GenBank/DDBJ whole genome shotgun (WGS) entry which is preliminary data.</text>
</comment>
<accession>A0A8J2XRZ3</accession>
<gene>
    <name evidence="3" type="ORF">GCM10011511_12850</name>
</gene>
<sequence length="231" mass="25760">MPIELIDMKIHIVLLFTLGIALNLHAQKTPTTVQPSTSVPTTIPQIKAELEKSPNPILYTRDILKKKFRIDTIIVSRTRTFSGIADSLAYHGKEKMVYGPYGPAGKRFLVQLLSKAPNQFYHISQIFIDTALFRYHVADSLGNLIITKIRSGKATFGQLAETYSMGGEASTKGDLGWIARGILLPTIEHEVLVHKKGDVFKIWSASGLHIIQKMDEPKQDTGFALMLQVFL</sequence>
<reference evidence="3" key="1">
    <citation type="journal article" date="2014" name="Int. J. Syst. Evol. Microbiol.">
        <title>Complete genome sequence of Corynebacterium casei LMG S-19264T (=DSM 44701T), isolated from a smear-ripened cheese.</title>
        <authorList>
            <consortium name="US DOE Joint Genome Institute (JGI-PGF)"/>
            <person name="Walter F."/>
            <person name="Albersmeier A."/>
            <person name="Kalinowski J."/>
            <person name="Ruckert C."/>
        </authorList>
    </citation>
    <scope>NUCLEOTIDE SEQUENCE</scope>
    <source>
        <strain evidence="3">CGMCC 1.15448</strain>
    </source>
</reference>
<evidence type="ECO:0000313" key="4">
    <source>
        <dbReference type="Proteomes" id="UP000607559"/>
    </source>
</evidence>
<dbReference type="InterPro" id="IPR000297">
    <property type="entry name" value="PPIase_PpiC"/>
</dbReference>